<accession>A0A8J4LSI8</accession>
<comment type="caution">
    <text evidence="2">The sequence shown here is derived from an EMBL/GenBank/DDBJ whole genome shotgun (WGS) entry which is preliminary data.</text>
</comment>
<reference evidence="2" key="1">
    <citation type="journal article" date="2021" name="Proc. Natl. Acad. Sci. U.S.A.">
        <title>Three genomes in the algal genus Volvox reveal the fate of a haploid sex-determining region after a transition to homothallism.</title>
        <authorList>
            <person name="Yamamoto K."/>
            <person name="Hamaji T."/>
            <person name="Kawai-Toyooka H."/>
            <person name="Matsuzaki R."/>
            <person name="Takahashi F."/>
            <person name="Nishimura Y."/>
            <person name="Kawachi M."/>
            <person name="Noguchi H."/>
            <person name="Minakuchi Y."/>
            <person name="Umen J.G."/>
            <person name="Toyoda A."/>
            <person name="Nozaki H."/>
        </authorList>
    </citation>
    <scope>NUCLEOTIDE SEQUENCE</scope>
    <source>
        <strain evidence="2">NIES-3785</strain>
    </source>
</reference>
<protein>
    <submittedName>
        <fullName evidence="2">Uncharacterized protein</fullName>
    </submittedName>
</protein>
<dbReference type="EMBL" id="BNCQ01000025">
    <property type="protein sequence ID" value="GIM07851.1"/>
    <property type="molecule type" value="Genomic_DNA"/>
</dbReference>
<feature type="region of interest" description="Disordered" evidence="1">
    <location>
        <begin position="49"/>
        <end position="85"/>
    </location>
</feature>
<feature type="compositionally biased region" description="Basic and acidic residues" evidence="1">
    <location>
        <begin position="73"/>
        <end position="83"/>
    </location>
</feature>
<sequence>MRSQNGAAVVSSAIALKAISSRSRSSRIGTSRDATCAVIVATTAVDALRPAPPSAPSLPVNSHDAARRQRQRTSYDEGNERYRPHLHTTCMPSVGFRRLSLLLLLPSRGSRTQLRAMRSGGQRLRPPHPRGRGR</sequence>
<gene>
    <name evidence="2" type="ORF">Vretimale_11864</name>
</gene>
<dbReference type="Proteomes" id="UP000722791">
    <property type="component" value="Unassembled WGS sequence"/>
</dbReference>
<evidence type="ECO:0000313" key="2">
    <source>
        <dbReference type="EMBL" id="GIM07851.1"/>
    </source>
</evidence>
<dbReference type="AlphaFoldDB" id="A0A8J4LSI8"/>
<proteinExistence type="predicted"/>
<feature type="compositionally biased region" description="Basic residues" evidence="1">
    <location>
        <begin position="125"/>
        <end position="134"/>
    </location>
</feature>
<organism evidence="2 3">
    <name type="scientific">Volvox reticuliferus</name>
    <dbReference type="NCBI Taxonomy" id="1737510"/>
    <lineage>
        <taxon>Eukaryota</taxon>
        <taxon>Viridiplantae</taxon>
        <taxon>Chlorophyta</taxon>
        <taxon>core chlorophytes</taxon>
        <taxon>Chlorophyceae</taxon>
        <taxon>CS clade</taxon>
        <taxon>Chlamydomonadales</taxon>
        <taxon>Volvocaceae</taxon>
        <taxon>Volvox</taxon>
    </lineage>
</organism>
<evidence type="ECO:0000313" key="3">
    <source>
        <dbReference type="Proteomes" id="UP000722791"/>
    </source>
</evidence>
<feature type="region of interest" description="Disordered" evidence="1">
    <location>
        <begin position="112"/>
        <end position="134"/>
    </location>
</feature>
<name>A0A8J4LSI8_9CHLO</name>
<evidence type="ECO:0000256" key="1">
    <source>
        <dbReference type="SAM" id="MobiDB-lite"/>
    </source>
</evidence>